<gene>
    <name evidence="2" type="ORF">SLS59_007452</name>
</gene>
<dbReference type="PANTHER" id="PTHR42678">
    <property type="entry name" value="AMIDASE"/>
    <property type="match status" value="1"/>
</dbReference>
<dbReference type="PANTHER" id="PTHR42678:SF34">
    <property type="entry name" value="OS04G0183300 PROTEIN"/>
    <property type="match status" value="1"/>
</dbReference>
<organism evidence="2 3">
    <name type="scientific">Nothophoma quercina</name>
    <dbReference type="NCBI Taxonomy" id="749835"/>
    <lineage>
        <taxon>Eukaryota</taxon>
        <taxon>Fungi</taxon>
        <taxon>Dikarya</taxon>
        <taxon>Ascomycota</taxon>
        <taxon>Pezizomycotina</taxon>
        <taxon>Dothideomycetes</taxon>
        <taxon>Pleosporomycetidae</taxon>
        <taxon>Pleosporales</taxon>
        <taxon>Pleosporineae</taxon>
        <taxon>Didymellaceae</taxon>
        <taxon>Nothophoma</taxon>
    </lineage>
</organism>
<name>A0ABR3QZ39_9PLEO</name>
<evidence type="ECO:0000259" key="1">
    <source>
        <dbReference type="Pfam" id="PF01425"/>
    </source>
</evidence>
<dbReference type="Gene3D" id="3.90.1300.10">
    <property type="entry name" value="Amidase signature (AS) domain"/>
    <property type="match status" value="1"/>
</dbReference>
<sequence>MNLVRTYLSRIAEVDHEFNSIIETNPDANDIARALDVELAEGHRRSHLHGIPILLKDNIPTLDKTETTCGSLALVGARPKQEAAVVAALRNAGAVILGKSNMAEWVGFRSTSGCSGWSARGGQTHGPFVKGSKASGSSSGSAVATVLGLCFAAIGTETCFSIVSPAEKSGVIGYKPTKDLIPSEGIIYASKKQDTVGVLTRTVKDAMLITHTLVVESDSLQSLPSGLTEEAFLSRLYDSCDCRAKDLKSLRVGVSLDLIDSEDPPECKMEAFGRMLFRLEAKGAKVRTDVVVQGWCEYAGLLQKEADIVLDTDMKSAINEYFANLQTNPRNINNLQNLIDFTRDCPEEQYSARNVAGLERAEATNHMNDLYQKMMTKDQSFASCIEDALNQYDCDVLLIPALSVSLQTLAAKAGSCVMSVPIGMYSEGTPVKVDPKNGLTTVAPGLP</sequence>
<dbReference type="EMBL" id="JAKIXB020000026">
    <property type="protein sequence ID" value="KAL1597422.1"/>
    <property type="molecule type" value="Genomic_DNA"/>
</dbReference>
<dbReference type="Proteomes" id="UP001521222">
    <property type="component" value="Unassembled WGS sequence"/>
</dbReference>
<protein>
    <recommendedName>
        <fullName evidence="1">Amidase domain-containing protein</fullName>
    </recommendedName>
</protein>
<feature type="domain" description="Amidase" evidence="1">
    <location>
        <begin position="3"/>
        <end position="410"/>
    </location>
</feature>
<dbReference type="InterPro" id="IPR023631">
    <property type="entry name" value="Amidase_dom"/>
</dbReference>
<comment type="caution">
    <text evidence="2">The sequence shown here is derived from an EMBL/GenBank/DDBJ whole genome shotgun (WGS) entry which is preliminary data.</text>
</comment>
<evidence type="ECO:0000313" key="3">
    <source>
        <dbReference type="Proteomes" id="UP001521222"/>
    </source>
</evidence>
<accession>A0ABR3QZ39</accession>
<evidence type="ECO:0000313" key="2">
    <source>
        <dbReference type="EMBL" id="KAL1597422.1"/>
    </source>
</evidence>
<dbReference type="InterPro" id="IPR036928">
    <property type="entry name" value="AS_sf"/>
</dbReference>
<reference evidence="2 3" key="1">
    <citation type="submission" date="2024-02" db="EMBL/GenBank/DDBJ databases">
        <title>De novo assembly and annotation of 12 fungi associated with fruit tree decline syndrome in Ontario, Canada.</title>
        <authorList>
            <person name="Sulman M."/>
            <person name="Ellouze W."/>
            <person name="Ilyukhin E."/>
        </authorList>
    </citation>
    <scope>NUCLEOTIDE SEQUENCE [LARGE SCALE GENOMIC DNA]</scope>
    <source>
        <strain evidence="2 3">M97-236</strain>
    </source>
</reference>
<dbReference type="SUPFAM" id="SSF75304">
    <property type="entry name" value="Amidase signature (AS) enzymes"/>
    <property type="match status" value="1"/>
</dbReference>
<dbReference type="Pfam" id="PF01425">
    <property type="entry name" value="Amidase"/>
    <property type="match status" value="1"/>
</dbReference>
<proteinExistence type="predicted"/>
<keyword evidence="3" id="KW-1185">Reference proteome</keyword>